<dbReference type="RefSeq" id="WP_181661161.1">
    <property type="nucleotide sequence ID" value="NZ_JACEHE010000026.1"/>
</dbReference>
<dbReference type="AlphaFoldDB" id="A0A7W0DTL8"/>
<name>A0A7W0DTL8_9ACTN</name>
<evidence type="ECO:0000256" key="3">
    <source>
        <dbReference type="PROSITE-ProRule" id="PRU10007"/>
    </source>
</evidence>
<dbReference type="FunFam" id="3.40.605.10:FF:000005">
    <property type="entry name" value="Succinate-semialdehyde dehydrogenase I"/>
    <property type="match status" value="1"/>
</dbReference>
<dbReference type="CDD" id="cd07103">
    <property type="entry name" value="ALDH_F5_SSADH_GabD"/>
    <property type="match status" value="1"/>
</dbReference>
<keyword evidence="2 4" id="KW-0560">Oxidoreductase</keyword>
<evidence type="ECO:0000313" key="7">
    <source>
        <dbReference type="Proteomes" id="UP000545761"/>
    </source>
</evidence>
<dbReference type="GO" id="GO:0009450">
    <property type="term" value="P:gamma-aminobutyric acid catabolic process"/>
    <property type="evidence" value="ECO:0007669"/>
    <property type="project" value="TreeGrafter"/>
</dbReference>
<dbReference type="InterPro" id="IPR029510">
    <property type="entry name" value="Ald_DH_CS_GLU"/>
</dbReference>
<feature type="active site" evidence="3">
    <location>
        <position position="252"/>
    </location>
</feature>
<evidence type="ECO:0000259" key="5">
    <source>
        <dbReference type="Pfam" id="PF00171"/>
    </source>
</evidence>
<organism evidence="6 7">
    <name type="scientific">Streptomyces himalayensis subsp. himalayensis</name>
    <dbReference type="NCBI Taxonomy" id="2756131"/>
    <lineage>
        <taxon>Bacteria</taxon>
        <taxon>Bacillati</taxon>
        <taxon>Actinomycetota</taxon>
        <taxon>Actinomycetes</taxon>
        <taxon>Kitasatosporales</taxon>
        <taxon>Streptomycetaceae</taxon>
        <taxon>Streptomyces</taxon>
        <taxon>Streptomyces himalayensis</taxon>
    </lineage>
</organism>
<dbReference type="Gene3D" id="3.40.309.10">
    <property type="entry name" value="Aldehyde Dehydrogenase, Chain A, domain 2"/>
    <property type="match status" value="1"/>
</dbReference>
<feature type="domain" description="Aldehyde dehydrogenase" evidence="5">
    <location>
        <begin position="15"/>
        <end position="475"/>
    </location>
</feature>
<dbReference type="FunFam" id="3.40.605.10:FF:000026">
    <property type="entry name" value="Aldehyde dehydrogenase, putative"/>
    <property type="match status" value="1"/>
</dbReference>
<dbReference type="FunFam" id="3.40.309.10:FF:000004">
    <property type="entry name" value="Succinate-semialdehyde dehydrogenase I"/>
    <property type="match status" value="1"/>
</dbReference>
<dbReference type="InterPro" id="IPR050740">
    <property type="entry name" value="Aldehyde_DH_Superfamily"/>
</dbReference>
<sequence>MIPTAPTDLFIDGTWRKAENASTFPVEDPATQQVIAEVADADVEDGKAAAAAAAAALPAWSRRAPRERAEILRRAYELVIGAKKQLAALITAENGKAHTDAEAEVGYAAEFFRWYSEEAVRIDGHLSLSPTGDKRIIEISQPVGVSLLLTPWNLPAAMITRKVAPALAAGCSVVVKPSWQTPLTALFLAQLLAEAGVPAGVVNVVPTTRDVAVTAELVADSPVRALSFTGSTRVGSALLAQAAERVLKTSMELGGNAPFLVFEDADVDAAVAGALVAKMRHNAEACTAANRFYVHSSVHDEFVSRLADGLSALKVGPGTVPSVQVGPMASASARDTLAAAVQSAVDWGGRVVVGGSAPEGTGYYFPPTLIDQIPPTAPVLGHELFGPVAPVVSFDTEDEAISMANSTEMGLGSYVYTQDLRRGLGVAERLESGMVGLNTGVFSDPAAPFGGVKQSGIGREGGRHGIHEFLETKYIATQW</sequence>
<dbReference type="GO" id="GO:0004777">
    <property type="term" value="F:succinate-semialdehyde dehydrogenase (NAD+) activity"/>
    <property type="evidence" value="ECO:0007669"/>
    <property type="project" value="TreeGrafter"/>
</dbReference>
<comment type="similarity">
    <text evidence="1 4">Belongs to the aldehyde dehydrogenase family.</text>
</comment>
<evidence type="ECO:0000256" key="4">
    <source>
        <dbReference type="RuleBase" id="RU003345"/>
    </source>
</evidence>
<dbReference type="Proteomes" id="UP000545761">
    <property type="component" value="Unassembled WGS sequence"/>
</dbReference>
<evidence type="ECO:0000256" key="1">
    <source>
        <dbReference type="ARBA" id="ARBA00009986"/>
    </source>
</evidence>
<dbReference type="EMBL" id="JACEHE010000026">
    <property type="protein sequence ID" value="MBA2950229.1"/>
    <property type="molecule type" value="Genomic_DNA"/>
</dbReference>
<dbReference type="Gene3D" id="3.40.605.10">
    <property type="entry name" value="Aldehyde Dehydrogenase, Chain A, domain 1"/>
    <property type="match status" value="1"/>
</dbReference>
<dbReference type="PANTHER" id="PTHR43353:SF5">
    <property type="entry name" value="SUCCINATE-SEMIALDEHYDE DEHYDROGENASE, MITOCHONDRIAL"/>
    <property type="match status" value="1"/>
</dbReference>
<evidence type="ECO:0000256" key="2">
    <source>
        <dbReference type="ARBA" id="ARBA00023002"/>
    </source>
</evidence>
<dbReference type="InterPro" id="IPR015590">
    <property type="entry name" value="Aldehyde_DH_dom"/>
</dbReference>
<dbReference type="InterPro" id="IPR016163">
    <property type="entry name" value="Ald_DH_C"/>
</dbReference>
<comment type="caution">
    <text evidence="6">The sequence shown here is derived from an EMBL/GenBank/DDBJ whole genome shotgun (WGS) entry which is preliminary data.</text>
</comment>
<protein>
    <submittedName>
        <fullName evidence="6">NAD-dependent succinate-semialdehyde dehydrogenase</fullName>
    </submittedName>
</protein>
<dbReference type="InterPro" id="IPR016161">
    <property type="entry name" value="Ald_DH/histidinol_DH"/>
</dbReference>
<dbReference type="PROSITE" id="PS00687">
    <property type="entry name" value="ALDEHYDE_DEHYDR_GLU"/>
    <property type="match status" value="1"/>
</dbReference>
<accession>A0A7W0DTL8</accession>
<dbReference type="InterPro" id="IPR016162">
    <property type="entry name" value="Ald_DH_N"/>
</dbReference>
<gene>
    <name evidence="6" type="ORF">H1D24_31670</name>
</gene>
<dbReference type="Pfam" id="PF00171">
    <property type="entry name" value="Aldedh"/>
    <property type="match status" value="1"/>
</dbReference>
<dbReference type="SUPFAM" id="SSF53720">
    <property type="entry name" value="ALDH-like"/>
    <property type="match status" value="1"/>
</dbReference>
<reference evidence="6 7" key="1">
    <citation type="submission" date="2020-07" db="EMBL/GenBank/DDBJ databases">
        <title>Streptomyces isolated from Indian soil.</title>
        <authorList>
            <person name="Mandal S."/>
            <person name="Maiti P.K."/>
        </authorList>
    </citation>
    <scope>NUCLEOTIDE SEQUENCE [LARGE SCALE GENOMIC DNA]</scope>
    <source>
        <strain evidence="6 7">PSKA28</strain>
    </source>
</reference>
<dbReference type="PANTHER" id="PTHR43353">
    <property type="entry name" value="SUCCINATE-SEMIALDEHYDE DEHYDROGENASE, MITOCHONDRIAL"/>
    <property type="match status" value="1"/>
</dbReference>
<proteinExistence type="inferred from homology"/>
<evidence type="ECO:0000313" key="6">
    <source>
        <dbReference type="EMBL" id="MBA2950229.1"/>
    </source>
</evidence>